<comment type="pathway">
    <text evidence="6">Quinol/quinone metabolism; 1,4-dihydroxy-2-naphthoate biosynthesis; 1,4-dihydroxy-2-naphthoate from chorismate: step 2/7.</text>
</comment>
<keyword evidence="5 6" id="KW-0464">Manganese</keyword>
<dbReference type="GO" id="GO:0070204">
    <property type="term" value="F:2-succinyl-5-enolpyruvyl-6-hydroxy-3-cyclohexene-1-carboxylic-acid synthase activity"/>
    <property type="evidence" value="ECO:0007669"/>
    <property type="project" value="UniProtKB-EC"/>
</dbReference>
<dbReference type="CDD" id="cd07037">
    <property type="entry name" value="TPP_PYR_MenD"/>
    <property type="match status" value="1"/>
</dbReference>
<dbReference type="Gene3D" id="3.40.50.1220">
    <property type="entry name" value="TPP-binding domain"/>
    <property type="match status" value="1"/>
</dbReference>
<dbReference type="Proteomes" id="UP001235966">
    <property type="component" value="Unassembled WGS sequence"/>
</dbReference>
<evidence type="ECO:0000313" key="9">
    <source>
        <dbReference type="EMBL" id="MDP9800563.1"/>
    </source>
</evidence>
<dbReference type="EC" id="2.2.1.9" evidence="6"/>
<comment type="cofactor">
    <cofactor evidence="6">
        <name>thiamine diphosphate</name>
        <dbReference type="ChEBI" id="CHEBI:58937"/>
    </cofactor>
    <text evidence="6">Binds 1 thiamine pyrophosphate per subunit.</text>
</comment>
<dbReference type="SUPFAM" id="SSF52518">
    <property type="entry name" value="Thiamin diphosphate-binding fold (THDP-binding)"/>
    <property type="match status" value="2"/>
</dbReference>
<evidence type="ECO:0000259" key="8">
    <source>
        <dbReference type="Pfam" id="PF02776"/>
    </source>
</evidence>
<comment type="subunit">
    <text evidence="6">Homodimer.</text>
</comment>
<dbReference type="Pfam" id="PF02776">
    <property type="entry name" value="TPP_enzyme_N"/>
    <property type="match status" value="1"/>
</dbReference>
<dbReference type="EMBL" id="JAUSQW010000001">
    <property type="protein sequence ID" value="MDP9800563.1"/>
    <property type="molecule type" value="Genomic_DNA"/>
</dbReference>
<feature type="domain" description="Thiamine pyrophosphate enzyme N-terminal TPP-binding" evidence="8">
    <location>
        <begin position="7"/>
        <end position="122"/>
    </location>
</feature>
<dbReference type="PIRSF" id="PIRSF004983">
    <property type="entry name" value="MenD"/>
    <property type="match status" value="1"/>
</dbReference>
<evidence type="ECO:0000256" key="1">
    <source>
        <dbReference type="ARBA" id="ARBA00022679"/>
    </source>
</evidence>
<sequence>MNSAHSARTVIAALVRAGISTFVLCPGSRSAPFAYALYEAERAGVIVLHVETDERVAGFVALGSGLAGRPAAVVTTSGTAVANLHPALEEAHRAGVALVAVTADRPHGMRGVGASQTTDQMAVLAGSVRAQFDLPTDMKTQQLRGIVLRAVRIATGEALEAAGPGPVQLNVGFEPPLVPEESWGTVAQDCAIEVPEAGEARTVVVAAPSHLAVDPADLAGVPVLAEPSSPLWGSASAIACHPILLRSELAKHIERVVVIGHPTLTRDVSALLARTDIDVVVADDVPIYTDVAGTARVVSLEKALALATWDARWLGQWQALARKAVAAIEEQAGEGLTFANVARSLDPAVPTLLGASSIIREVNLFAQVGRGHAFLANRGLAGIDGTMSTAIGMALVRGSMRVVVGDLTFIHDLGSLVHTAGQEGVNLDVVVIDDHGGSIFATLEHGGAPEPLYSRVFATAKEIDVEAYSRAVGAAFVRVGSLAELREALAAQAKGVRIVYVDLESHTAAQLKSGRGELQRVVENAISPQS</sequence>
<name>A0ABT9NA40_9ACTO</name>
<dbReference type="InterPro" id="IPR004433">
    <property type="entry name" value="MenaQ_synth_MenD"/>
</dbReference>
<accession>A0ABT9NA40</accession>
<evidence type="ECO:0000256" key="5">
    <source>
        <dbReference type="ARBA" id="ARBA00023211"/>
    </source>
</evidence>
<comment type="similarity">
    <text evidence="6">Belongs to the TPP enzyme family. MenD subfamily.</text>
</comment>
<proteinExistence type="inferred from homology"/>
<keyword evidence="4 6" id="KW-0786">Thiamine pyrophosphate</keyword>
<evidence type="ECO:0000256" key="3">
    <source>
        <dbReference type="ARBA" id="ARBA00022842"/>
    </source>
</evidence>
<dbReference type="PANTHER" id="PTHR42916">
    <property type="entry name" value="2-SUCCINYL-5-ENOLPYRUVYL-6-HYDROXY-3-CYCLOHEXENE-1-CARBOXYLATE SYNTHASE"/>
    <property type="match status" value="1"/>
</dbReference>
<dbReference type="NCBIfam" id="TIGR00173">
    <property type="entry name" value="menD"/>
    <property type="match status" value="1"/>
</dbReference>
<protein>
    <recommendedName>
        <fullName evidence="6">2-succinyl-5-enolpyruvyl-6-hydroxy-3-cyclohexene-1-carboxylate synthase</fullName>
        <shortName evidence="6">SEPHCHC synthase</shortName>
        <ecNumber evidence="6">2.2.1.9</ecNumber>
    </recommendedName>
    <alternativeName>
        <fullName evidence="6">Menaquinone biosynthesis protein MenD</fullName>
    </alternativeName>
</protein>
<dbReference type="Pfam" id="PF02775">
    <property type="entry name" value="TPP_enzyme_C"/>
    <property type="match status" value="1"/>
</dbReference>
<evidence type="ECO:0000256" key="4">
    <source>
        <dbReference type="ARBA" id="ARBA00023052"/>
    </source>
</evidence>
<comment type="pathway">
    <text evidence="6">Quinol/quinone metabolism; menaquinone biosynthesis.</text>
</comment>
<evidence type="ECO:0000256" key="2">
    <source>
        <dbReference type="ARBA" id="ARBA00022723"/>
    </source>
</evidence>
<keyword evidence="6" id="KW-0474">Menaquinone biosynthesis</keyword>
<evidence type="ECO:0000259" key="7">
    <source>
        <dbReference type="Pfam" id="PF02775"/>
    </source>
</evidence>
<evidence type="ECO:0000313" key="10">
    <source>
        <dbReference type="Proteomes" id="UP001235966"/>
    </source>
</evidence>
<dbReference type="Gene3D" id="3.40.50.970">
    <property type="match status" value="2"/>
</dbReference>
<dbReference type="HAMAP" id="MF_01659">
    <property type="entry name" value="MenD"/>
    <property type="match status" value="1"/>
</dbReference>
<organism evidence="9 10">
    <name type="scientific">Arcanobacterium wilhelmae</name>
    <dbReference type="NCBI Taxonomy" id="1803177"/>
    <lineage>
        <taxon>Bacteria</taxon>
        <taxon>Bacillati</taxon>
        <taxon>Actinomycetota</taxon>
        <taxon>Actinomycetes</taxon>
        <taxon>Actinomycetales</taxon>
        <taxon>Actinomycetaceae</taxon>
        <taxon>Arcanobacterium</taxon>
    </lineage>
</organism>
<feature type="domain" description="Thiamine pyrophosphate enzyme TPP-binding" evidence="7">
    <location>
        <begin position="366"/>
        <end position="502"/>
    </location>
</feature>
<keyword evidence="2 6" id="KW-0479">Metal-binding</keyword>
<comment type="cofactor">
    <cofactor evidence="6">
        <name>Mg(2+)</name>
        <dbReference type="ChEBI" id="CHEBI:18420"/>
    </cofactor>
    <cofactor evidence="6">
        <name>Mn(2+)</name>
        <dbReference type="ChEBI" id="CHEBI:29035"/>
    </cofactor>
</comment>
<comment type="caution">
    <text evidence="9">The sequence shown here is derived from an EMBL/GenBank/DDBJ whole genome shotgun (WGS) entry which is preliminary data.</text>
</comment>
<dbReference type="InterPro" id="IPR012001">
    <property type="entry name" value="Thiamin_PyroP_enz_TPP-bd_dom"/>
</dbReference>
<evidence type="ECO:0000256" key="6">
    <source>
        <dbReference type="HAMAP-Rule" id="MF_01659"/>
    </source>
</evidence>
<dbReference type="PANTHER" id="PTHR42916:SF1">
    <property type="entry name" value="PROTEIN PHYLLO, CHLOROPLASTIC"/>
    <property type="match status" value="1"/>
</dbReference>
<keyword evidence="3 6" id="KW-0460">Magnesium</keyword>
<dbReference type="InterPro" id="IPR011766">
    <property type="entry name" value="TPP_enzyme_TPP-bd"/>
</dbReference>
<dbReference type="RefSeq" id="WP_307014261.1">
    <property type="nucleotide sequence ID" value="NZ_JAUSQW010000001.1"/>
</dbReference>
<reference evidence="9 10" key="1">
    <citation type="submission" date="2023-07" db="EMBL/GenBank/DDBJ databases">
        <title>Sequencing the genomes of 1000 actinobacteria strains.</title>
        <authorList>
            <person name="Klenk H.-P."/>
        </authorList>
    </citation>
    <scope>NUCLEOTIDE SEQUENCE [LARGE SCALE GENOMIC DNA]</scope>
    <source>
        <strain evidence="9 10">DSM 102162</strain>
    </source>
</reference>
<comment type="catalytic activity">
    <reaction evidence="6">
        <text>isochorismate + 2-oxoglutarate + H(+) = 5-enolpyruvoyl-6-hydroxy-2-succinyl-cyclohex-3-ene-1-carboxylate + CO2</text>
        <dbReference type="Rhea" id="RHEA:25593"/>
        <dbReference type="ChEBI" id="CHEBI:15378"/>
        <dbReference type="ChEBI" id="CHEBI:16526"/>
        <dbReference type="ChEBI" id="CHEBI:16810"/>
        <dbReference type="ChEBI" id="CHEBI:29780"/>
        <dbReference type="ChEBI" id="CHEBI:58818"/>
        <dbReference type="EC" id="2.2.1.9"/>
    </reaction>
</comment>
<keyword evidence="1 6" id="KW-0808">Transferase</keyword>
<gene>
    <name evidence="6" type="primary">menD</name>
    <name evidence="9" type="ORF">J2S49_000639</name>
</gene>
<keyword evidence="10" id="KW-1185">Reference proteome</keyword>
<dbReference type="InterPro" id="IPR029061">
    <property type="entry name" value="THDP-binding"/>
</dbReference>
<comment type="function">
    <text evidence="6">Catalyzes the thiamine diphosphate-dependent decarboxylation of 2-oxoglutarate and the subsequent addition of the resulting succinic semialdehyde-thiamine pyrophosphate anion to isochorismate to yield 2-succinyl-5-enolpyruvyl-6-hydroxy-3-cyclohexene-1-carboxylate (SEPHCHC).</text>
</comment>